<dbReference type="GO" id="GO:0046872">
    <property type="term" value="F:metal ion binding"/>
    <property type="evidence" value="ECO:0007669"/>
    <property type="project" value="UniProtKB-KW"/>
</dbReference>
<dbReference type="RefSeq" id="WP_332292101.1">
    <property type="nucleotide sequence ID" value="NZ_JAZIBG010000046.1"/>
</dbReference>
<evidence type="ECO:0000256" key="4">
    <source>
        <dbReference type="ARBA" id="ARBA00022833"/>
    </source>
</evidence>
<evidence type="ECO:0000313" key="6">
    <source>
        <dbReference type="EMBL" id="MEF7616567.1"/>
    </source>
</evidence>
<evidence type="ECO:0000256" key="1">
    <source>
        <dbReference type="ARBA" id="ARBA00001947"/>
    </source>
</evidence>
<dbReference type="InterPro" id="IPR036291">
    <property type="entry name" value="NAD(P)-bd_dom_sf"/>
</dbReference>
<evidence type="ECO:0000313" key="7">
    <source>
        <dbReference type="Proteomes" id="UP001336250"/>
    </source>
</evidence>
<comment type="similarity">
    <text evidence="2">Belongs to the zinc-containing alcohol dehydrogenase family.</text>
</comment>
<dbReference type="AlphaFoldDB" id="A0AAW9QI90"/>
<dbReference type="SUPFAM" id="SSF50129">
    <property type="entry name" value="GroES-like"/>
    <property type="match status" value="1"/>
</dbReference>
<evidence type="ECO:0000256" key="3">
    <source>
        <dbReference type="ARBA" id="ARBA00022723"/>
    </source>
</evidence>
<name>A0AAW9QI90_9BURK</name>
<dbReference type="SUPFAM" id="SSF51735">
    <property type="entry name" value="NAD(P)-binding Rossmann-fold domains"/>
    <property type="match status" value="1"/>
</dbReference>
<dbReference type="EMBL" id="JAZIBG010000046">
    <property type="protein sequence ID" value="MEF7616567.1"/>
    <property type="molecule type" value="Genomic_DNA"/>
</dbReference>
<dbReference type="PANTHER" id="PTHR43350:SF19">
    <property type="entry name" value="D-GULOSIDE 3-DEHYDROGENASE"/>
    <property type="match status" value="1"/>
</dbReference>
<accession>A0AAW9QI90</accession>
<dbReference type="GO" id="GO:0016491">
    <property type="term" value="F:oxidoreductase activity"/>
    <property type="evidence" value="ECO:0007669"/>
    <property type="project" value="UniProtKB-KW"/>
</dbReference>
<dbReference type="CDD" id="cd08255">
    <property type="entry name" value="2-desacetyl-2-hydroxyethyl_bacteriochlorophyllide_like"/>
    <property type="match status" value="1"/>
</dbReference>
<dbReference type="Gene3D" id="3.40.50.720">
    <property type="entry name" value="NAD(P)-binding Rossmann-like Domain"/>
    <property type="match status" value="1"/>
</dbReference>
<dbReference type="InterPro" id="IPR011032">
    <property type="entry name" value="GroES-like_sf"/>
</dbReference>
<keyword evidence="7" id="KW-1185">Reference proteome</keyword>
<evidence type="ECO:0000256" key="5">
    <source>
        <dbReference type="ARBA" id="ARBA00023002"/>
    </source>
</evidence>
<dbReference type="PANTHER" id="PTHR43350">
    <property type="entry name" value="NAD-DEPENDENT ALCOHOL DEHYDROGENASE"/>
    <property type="match status" value="1"/>
</dbReference>
<dbReference type="Proteomes" id="UP001336250">
    <property type="component" value="Unassembled WGS sequence"/>
</dbReference>
<keyword evidence="4" id="KW-0862">Zinc</keyword>
<reference evidence="6 7" key="1">
    <citation type="submission" date="2024-02" db="EMBL/GenBank/DDBJ databases">
        <title>Genome sequence of Aquincola sp. MAHUQ-54.</title>
        <authorList>
            <person name="Huq M.A."/>
        </authorList>
    </citation>
    <scope>NUCLEOTIDE SEQUENCE [LARGE SCALE GENOMIC DNA]</scope>
    <source>
        <strain evidence="6 7">MAHUQ-54</strain>
    </source>
</reference>
<comment type="caution">
    <text evidence="6">The sequence shown here is derived from an EMBL/GenBank/DDBJ whole genome shotgun (WGS) entry which is preliminary data.</text>
</comment>
<evidence type="ECO:0000256" key="2">
    <source>
        <dbReference type="ARBA" id="ARBA00008072"/>
    </source>
</evidence>
<protein>
    <submittedName>
        <fullName evidence="6">Zinc-binding alcohol dehydrogenase</fullName>
    </submittedName>
</protein>
<comment type="cofactor">
    <cofactor evidence="1">
        <name>Zn(2+)</name>
        <dbReference type="ChEBI" id="CHEBI:29105"/>
    </cofactor>
</comment>
<keyword evidence="3" id="KW-0479">Metal-binding</keyword>
<gene>
    <name evidence="6" type="ORF">V4F39_21815</name>
</gene>
<organism evidence="6 7">
    <name type="scientific">Aquincola agrisoli</name>
    <dbReference type="NCBI Taxonomy" id="3119538"/>
    <lineage>
        <taxon>Bacteria</taxon>
        <taxon>Pseudomonadati</taxon>
        <taxon>Pseudomonadota</taxon>
        <taxon>Betaproteobacteria</taxon>
        <taxon>Burkholderiales</taxon>
        <taxon>Sphaerotilaceae</taxon>
        <taxon>Aquincola</taxon>
    </lineage>
</organism>
<sequence>MHSPLEATACWIVEPGRAELRTGTLPPPGDGEARVRALHSAVSRGTEGLVFRGEVPASEHERMRAPFQAGDFPGPVKYGYASVGVVEAGPPDWAGRTVFCLHPHQDRYVVPIEALHAVPGGVPAGRAVLAANMETALNAVWDAAPRPGDRVAVVGAGVVGLLVAWLVARMPGCEVEVVDTQAARAPVARALGAAFSLPAGARADADLVVHASGHGEGLATALSLAGFEATVLELSWYGRRAVSLPLGQAFHARRLRLVSSQVGHVATAQRARWNHRRRMALALALLADPVLDRLITDTAPFSELPAVLARLAAGPSDTLCQRIDHPCTPSTSATTS</sequence>
<keyword evidence="5" id="KW-0560">Oxidoreductase</keyword>
<proteinExistence type="inferred from homology"/>
<dbReference type="Gene3D" id="3.90.180.10">
    <property type="entry name" value="Medium-chain alcohol dehydrogenases, catalytic domain"/>
    <property type="match status" value="1"/>
</dbReference>